<dbReference type="RefSeq" id="YP_007005430.1">
    <property type="nucleotide sequence ID" value="NC_019510.1"/>
</dbReference>
<reference evidence="11 12" key="1">
    <citation type="journal article" date="2011" name="Appl. Environ. Microbiol.">
        <title>Novel Virulent and Broad-Host-Range Erwinia amylovora Bacteriophages Reveal a High Degree of Mosaicism and a Relationship to Enterobacteriaceae Phages.</title>
        <authorList>
            <person name="Born Y."/>
            <person name="Fieseler L."/>
            <person name="Marazzi J."/>
            <person name="Lurz R."/>
            <person name="Duffy B."/>
            <person name="Loessner M.J."/>
        </authorList>
    </citation>
    <scope>NUCLEOTIDE SEQUENCE [LARGE SCALE GENOMIC DNA]</scope>
</reference>
<dbReference type="KEGG" id="vg:14011121"/>
<feature type="non-terminal residue" evidence="11">
    <location>
        <position position="1"/>
    </location>
</feature>
<evidence type="ECO:0000313" key="11">
    <source>
        <dbReference type="EMBL" id="AEJ81474.1"/>
    </source>
</evidence>
<dbReference type="EC" id="2.7.7.6" evidence="2 9"/>
<feature type="domain" description="DNA-directed RNA polymerase N-terminal" evidence="10">
    <location>
        <begin position="50"/>
        <end position="342"/>
    </location>
</feature>
<evidence type="ECO:0000256" key="6">
    <source>
        <dbReference type="ARBA" id="ARBA00023163"/>
    </source>
</evidence>
<dbReference type="PANTHER" id="PTHR10102">
    <property type="entry name" value="DNA-DIRECTED RNA POLYMERASE, MITOCHONDRIAL"/>
    <property type="match status" value="1"/>
</dbReference>
<evidence type="ECO:0000256" key="7">
    <source>
        <dbReference type="ARBA" id="ARBA00023314"/>
    </source>
</evidence>
<dbReference type="GO" id="GO:0006351">
    <property type="term" value="P:DNA-templated transcription"/>
    <property type="evidence" value="ECO:0007669"/>
    <property type="project" value="InterPro"/>
</dbReference>
<comment type="similarity">
    <text evidence="1 9">Belongs to the phage and mitochondrial RNA polymerase family.</text>
</comment>
<dbReference type="Gene3D" id="1.10.287.260">
    <property type="match status" value="1"/>
</dbReference>
<dbReference type="PROSITE" id="PS00900">
    <property type="entry name" value="RNA_POL_PHAGE_1"/>
    <property type="match status" value="1"/>
</dbReference>
<dbReference type="GeneID" id="14011121"/>
<dbReference type="InterPro" id="IPR029262">
    <property type="entry name" value="RPOL_N"/>
</dbReference>
<dbReference type="GO" id="GO:0000428">
    <property type="term" value="C:DNA-directed RNA polymerase complex"/>
    <property type="evidence" value="ECO:0007669"/>
    <property type="project" value="UniProtKB-KW"/>
</dbReference>
<evidence type="ECO:0000256" key="1">
    <source>
        <dbReference type="ARBA" id="ARBA00009493"/>
    </source>
</evidence>
<evidence type="ECO:0000256" key="3">
    <source>
        <dbReference type="ARBA" id="ARBA00022478"/>
    </source>
</evidence>
<dbReference type="GO" id="GO:0019083">
    <property type="term" value="P:viral transcription"/>
    <property type="evidence" value="ECO:0007669"/>
    <property type="project" value="UniProtKB-KW"/>
</dbReference>
<dbReference type="InterPro" id="IPR043502">
    <property type="entry name" value="DNA/RNA_pol_sf"/>
</dbReference>
<protein>
    <recommendedName>
        <fullName evidence="2 9">DNA-directed RNA polymerase</fullName>
        <ecNumber evidence="2 9">2.7.7.6</ecNumber>
    </recommendedName>
</protein>
<proteinExistence type="inferred from homology"/>
<keyword evidence="3 9" id="KW-0240">DNA-directed RNA polymerase</keyword>
<evidence type="ECO:0000259" key="10">
    <source>
        <dbReference type="SMART" id="SM01311"/>
    </source>
</evidence>
<dbReference type="InterPro" id="IPR024075">
    <property type="entry name" value="DNA-dir_RNA_pol_helix_hairp_sf"/>
</dbReference>
<organism evidence="11 12">
    <name type="scientific">Erwinia phage vB_EamP-L1</name>
    <dbReference type="NCBI Taxonomy" id="1051673"/>
    <lineage>
        <taxon>Viruses</taxon>
        <taxon>Duplodnaviria</taxon>
        <taxon>Heunggongvirae</taxon>
        <taxon>Uroviricota</taxon>
        <taxon>Caudoviricetes</taxon>
        <taxon>Autographivirales</taxon>
        <taxon>Autotranscriptaviridae</taxon>
        <taxon>Studiervirinae</taxon>
        <taxon>Elunavirus</taxon>
        <taxon>Elunavirus L1</taxon>
    </lineage>
</organism>
<evidence type="ECO:0000256" key="2">
    <source>
        <dbReference type="ARBA" id="ARBA00012418"/>
    </source>
</evidence>
<keyword evidence="5 9" id="KW-0548">Nucleotidyltransferase</keyword>
<dbReference type="InterPro" id="IPR046950">
    <property type="entry name" value="DNA-dir_Rpol_C_phage-type"/>
</dbReference>
<dbReference type="Pfam" id="PF14700">
    <property type="entry name" value="RPOL_N"/>
    <property type="match status" value="1"/>
</dbReference>
<name>G0YQ47_9CAUD</name>
<dbReference type="Proteomes" id="UP000008891">
    <property type="component" value="Segment"/>
</dbReference>
<dbReference type="GO" id="GO:0003899">
    <property type="term" value="F:DNA-directed RNA polymerase activity"/>
    <property type="evidence" value="ECO:0007669"/>
    <property type="project" value="UniProtKB-EC"/>
</dbReference>
<keyword evidence="7" id="KW-1195">Viral transcription</keyword>
<accession>G0YQ47</accession>
<dbReference type="InterPro" id="IPR037159">
    <property type="entry name" value="RNA_POL_N_sf"/>
</dbReference>
<keyword evidence="12" id="KW-1185">Reference proteome</keyword>
<evidence type="ECO:0000256" key="4">
    <source>
        <dbReference type="ARBA" id="ARBA00022679"/>
    </source>
</evidence>
<evidence type="ECO:0000256" key="8">
    <source>
        <dbReference type="ARBA" id="ARBA00048552"/>
    </source>
</evidence>
<dbReference type="PANTHER" id="PTHR10102:SF0">
    <property type="entry name" value="DNA-DIRECTED RNA POLYMERASE, MITOCHONDRIAL"/>
    <property type="match status" value="1"/>
</dbReference>
<keyword evidence="6 9" id="KW-0804">Transcription</keyword>
<dbReference type="Pfam" id="PF00940">
    <property type="entry name" value="RNA_pol"/>
    <property type="match status" value="1"/>
</dbReference>
<dbReference type="EMBL" id="HQ728265">
    <property type="protein sequence ID" value="AEJ81474.1"/>
    <property type="molecule type" value="Genomic_DNA"/>
</dbReference>
<evidence type="ECO:0000256" key="9">
    <source>
        <dbReference type="RuleBase" id="RU003805"/>
    </source>
</evidence>
<comment type="function">
    <text evidence="9">DNA-dependent RNA polymerase catalyzes the transcription of DNA into RNA using the four ribonucleoside triphosphates as substrates.</text>
</comment>
<dbReference type="InterPro" id="IPR002092">
    <property type="entry name" value="DNA-dir_Rpol_phage-type"/>
</dbReference>
<dbReference type="SMART" id="SM01311">
    <property type="entry name" value="RPOL_N"/>
    <property type="match status" value="1"/>
</dbReference>
<dbReference type="PROSITE" id="PS00489">
    <property type="entry name" value="RNA_POL_PHAGE_2"/>
    <property type="match status" value="1"/>
</dbReference>
<dbReference type="GO" id="GO:0003677">
    <property type="term" value="F:DNA binding"/>
    <property type="evidence" value="ECO:0007669"/>
    <property type="project" value="InterPro"/>
</dbReference>
<evidence type="ECO:0000256" key="5">
    <source>
        <dbReference type="ARBA" id="ARBA00022695"/>
    </source>
</evidence>
<keyword evidence="4 9" id="KW-0808">Transferase</keyword>
<sequence>VAAPIDKTLITMRHTMTNVINAPKQDFSEIEHAAIPFNILADAYGERIAATQLQLEHEAYTEGEKRFIKAMNRQIEAGEFGDNAVAKPLMSALHPKFSTAYTEWHETARAAKGRKPVAYNMTQGLSAESAAAITLKCALATLAKDVQCPVTQVANNIGMTIEDELRFGRIRDQEQKFYKERVEKALNQRKGQVYKKAFMQVIEGKMLEKGILKPEDTWTRWTKGETINTGIRMLELLIESTGLVELERLHAGNAAKDVETVRLTKEYADALSKRAGALAGIAPMYQPCVVPPKPWTEAVGGGYWAAGRKPLQLVRTRSLAALRRYEEVSMPEVIKAVNIAQNTAWRVNKKVLDVANAITQWQHCPVADVPAMDRGEMPARPLDIDTNEIALKAWKKEASAFYRKDKARVSRRLSMEFMLSQANKFANYKAIWFPQNMDWRGRVYAVPMFNPQGNDMTKGLLTFAQGKPIGEDGFYWLKIHGANTAGVDKVPFPQRIKFVEDNHTNIMECAKAPLENTWWAEQDSPFCFLAFCFEYAGVINHGLSYNCSLPLAFDGSCSGIQHFSAMLRDEIGGKAVNLLPSAEVQDIYRIVSDKVNEVLKQDLINGTSTTLETVTDKKTGEITERTKYGTKVMAQWWLEHGVNRGVTKRSVMTLAYGSKEFGFRDQVLSDTIQPAIDNGKGDMFLNPNQAAGYMAKLIWNAVSVTVVAAVEAMNWLKSAAKLLAAEVKDKKTDTVLRGRCAVHWVTPDGFPVWQEYRVPVQTRLNLMFLGQFRIQPTINTHKTSGIDAHKQESGIAPNFVHSQDGSHLRKTVVHAYEKYGVTSFALIHDSFGTNPADAGALFKAVRESIVETYENSNVLEEFREQFMDQLHESQLEKMPEIPAMGGLDLQEILKSDFAFA</sequence>
<evidence type="ECO:0000313" key="12">
    <source>
        <dbReference type="Proteomes" id="UP000008891"/>
    </source>
</evidence>
<dbReference type="Gene3D" id="1.10.150.20">
    <property type="entry name" value="5' to 3' exonuclease, C-terminal subdomain"/>
    <property type="match status" value="1"/>
</dbReference>
<comment type="catalytic activity">
    <reaction evidence="8 9">
        <text>RNA(n) + a ribonucleoside 5'-triphosphate = RNA(n+1) + diphosphate</text>
        <dbReference type="Rhea" id="RHEA:21248"/>
        <dbReference type="Rhea" id="RHEA-COMP:14527"/>
        <dbReference type="Rhea" id="RHEA-COMP:17342"/>
        <dbReference type="ChEBI" id="CHEBI:33019"/>
        <dbReference type="ChEBI" id="CHEBI:61557"/>
        <dbReference type="ChEBI" id="CHEBI:140395"/>
        <dbReference type="EC" id="2.7.7.6"/>
    </reaction>
</comment>
<dbReference type="Gene3D" id="1.10.287.280">
    <property type="match status" value="1"/>
</dbReference>
<dbReference type="Gene3D" id="1.10.1320.10">
    <property type="entry name" value="DNA-directed RNA polymerase, N-terminal domain"/>
    <property type="match status" value="1"/>
</dbReference>
<dbReference type="SUPFAM" id="SSF56672">
    <property type="entry name" value="DNA/RNA polymerases"/>
    <property type="match status" value="1"/>
</dbReference>
<dbReference type="OrthoDB" id="309at10239"/>